<dbReference type="SUPFAM" id="SSF48179">
    <property type="entry name" value="6-phosphogluconate dehydrogenase C-terminal domain-like"/>
    <property type="match status" value="1"/>
</dbReference>
<sequence>MGAPMVSHIAAAGFPTAVWARRPEAATALTGENLSPAATPREAAHGADVIIAMLPDLPDLEALLEGPDGLWAGVAAPTVLVVCSTVSPAAVQAFAARAASDTGGLVRVVDAPVSGGVAKASDGTLSILVGGSDADVAAARAVLEACGTPMHLGPLGAGEVAKACNQLIVGAEVAALSEASLLARDAGIDLAQLFDALSGGLAASRVLDQKRDKLTNAEYSASGPAKFMAKDLRFAAEAGAKTDTPTPLTAFLRTLYDGLNAAGLGDADIAVMQRYIDEHH</sequence>
<dbReference type="PIRSF" id="PIRSF000103">
    <property type="entry name" value="HIBADH"/>
    <property type="match status" value="1"/>
</dbReference>
<evidence type="ECO:0000313" key="7">
    <source>
        <dbReference type="EMBL" id="QIK73925.1"/>
    </source>
</evidence>
<dbReference type="Gene3D" id="1.10.1040.10">
    <property type="entry name" value="N-(1-d-carboxylethyl)-l-norvaline Dehydrogenase, domain 2"/>
    <property type="match status" value="1"/>
</dbReference>
<feature type="domain" description="3-hydroxyisobutyrate dehydrogenase-like NAD-binding" evidence="6">
    <location>
        <begin position="156"/>
        <end position="275"/>
    </location>
</feature>
<dbReference type="InterPro" id="IPR015815">
    <property type="entry name" value="HIBADH-related"/>
</dbReference>
<dbReference type="InterPro" id="IPR008927">
    <property type="entry name" value="6-PGluconate_DH-like_C_sf"/>
</dbReference>
<gene>
    <name evidence="7" type="ORF">G7070_11030</name>
</gene>
<dbReference type="Proteomes" id="UP000501058">
    <property type="component" value="Chromosome"/>
</dbReference>
<name>A0A6G7YAV0_9ACTN</name>
<dbReference type="GO" id="GO:0051287">
    <property type="term" value="F:NAD binding"/>
    <property type="evidence" value="ECO:0007669"/>
    <property type="project" value="InterPro"/>
</dbReference>
<organism evidence="7 8">
    <name type="scientific">Propioniciclava coleopterorum</name>
    <dbReference type="NCBI Taxonomy" id="2714937"/>
    <lineage>
        <taxon>Bacteria</taxon>
        <taxon>Bacillati</taxon>
        <taxon>Actinomycetota</taxon>
        <taxon>Actinomycetes</taxon>
        <taxon>Propionibacteriales</taxon>
        <taxon>Propionibacteriaceae</taxon>
        <taxon>Propioniciclava</taxon>
    </lineage>
</organism>
<dbReference type="InterPro" id="IPR013328">
    <property type="entry name" value="6PGD_dom2"/>
</dbReference>
<feature type="active site" evidence="4">
    <location>
        <position position="162"/>
    </location>
</feature>
<keyword evidence="8" id="KW-1185">Reference proteome</keyword>
<evidence type="ECO:0000256" key="4">
    <source>
        <dbReference type="PIRSR" id="PIRSR000103-1"/>
    </source>
</evidence>
<dbReference type="InterPro" id="IPR006115">
    <property type="entry name" value="6PGDH_NADP-bd"/>
</dbReference>
<feature type="domain" description="6-phosphogluconate dehydrogenase NADP-binding" evidence="5">
    <location>
        <begin position="1"/>
        <end position="148"/>
    </location>
</feature>
<evidence type="ECO:0000256" key="3">
    <source>
        <dbReference type="ARBA" id="ARBA00023027"/>
    </source>
</evidence>
<dbReference type="GO" id="GO:0016491">
    <property type="term" value="F:oxidoreductase activity"/>
    <property type="evidence" value="ECO:0007669"/>
    <property type="project" value="UniProtKB-KW"/>
</dbReference>
<dbReference type="GO" id="GO:0050661">
    <property type="term" value="F:NADP binding"/>
    <property type="evidence" value="ECO:0007669"/>
    <property type="project" value="InterPro"/>
</dbReference>
<evidence type="ECO:0000259" key="6">
    <source>
        <dbReference type="Pfam" id="PF14833"/>
    </source>
</evidence>
<evidence type="ECO:0000259" key="5">
    <source>
        <dbReference type="Pfam" id="PF03446"/>
    </source>
</evidence>
<reference evidence="7 8" key="1">
    <citation type="submission" date="2020-03" db="EMBL/GenBank/DDBJ databases">
        <title>Propioniciclava sp. nov., isolated from Hydrophilus acuminatus.</title>
        <authorList>
            <person name="Hyun D.-W."/>
            <person name="Bae J.-W."/>
        </authorList>
    </citation>
    <scope>NUCLEOTIDE SEQUENCE [LARGE SCALE GENOMIC DNA]</scope>
    <source>
        <strain evidence="7 8">HDW11</strain>
    </source>
</reference>
<evidence type="ECO:0000313" key="8">
    <source>
        <dbReference type="Proteomes" id="UP000501058"/>
    </source>
</evidence>
<protein>
    <submittedName>
        <fullName evidence="7">NAD(P)-dependent oxidoreductase</fullName>
    </submittedName>
</protein>
<dbReference type="SUPFAM" id="SSF51735">
    <property type="entry name" value="NAD(P)-binding Rossmann-fold domains"/>
    <property type="match status" value="1"/>
</dbReference>
<dbReference type="EMBL" id="CP049865">
    <property type="protein sequence ID" value="QIK73925.1"/>
    <property type="molecule type" value="Genomic_DNA"/>
</dbReference>
<comment type="similarity">
    <text evidence="1">Belongs to the HIBADH-related family.</text>
</comment>
<proteinExistence type="inferred from homology"/>
<dbReference type="PANTHER" id="PTHR43060:SF15">
    <property type="entry name" value="3-HYDROXYISOBUTYRATE DEHYDROGENASE-LIKE 1, MITOCHONDRIAL-RELATED"/>
    <property type="match status" value="1"/>
</dbReference>
<dbReference type="Gene3D" id="3.40.50.720">
    <property type="entry name" value="NAD(P)-binding Rossmann-like Domain"/>
    <property type="match status" value="1"/>
</dbReference>
<dbReference type="KEGG" id="prv:G7070_11030"/>
<accession>A0A6G7YAV0</accession>
<dbReference type="Pfam" id="PF03446">
    <property type="entry name" value="NAD_binding_2"/>
    <property type="match status" value="1"/>
</dbReference>
<dbReference type="PANTHER" id="PTHR43060">
    <property type="entry name" value="3-HYDROXYISOBUTYRATE DEHYDROGENASE-LIKE 1, MITOCHONDRIAL-RELATED"/>
    <property type="match status" value="1"/>
</dbReference>
<dbReference type="AlphaFoldDB" id="A0A6G7YAV0"/>
<evidence type="ECO:0000256" key="1">
    <source>
        <dbReference type="ARBA" id="ARBA00009080"/>
    </source>
</evidence>
<dbReference type="Pfam" id="PF14833">
    <property type="entry name" value="NAD_binding_11"/>
    <property type="match status" value="1"/>
</dbReference>
<keyword evidence="3" id="KW-0520">NAD</keyword>
<keyword evidence="2" id="KW-0560">Oxidoreductase</keyword>
<dbReference type="InterPro" id="IPR036291">
    <property type="entry name" value="NAD(P)-bd_dom_sf"/>
</dbReference>
<evidence type="ECO:0000256" key="2">
    <source>
        <dbReference type="ARBA" id="ARBA00023002"/>
    </source>
</evidence>
<dbReference type="InterPro" id="IPR029154">
    <property type="entry name" value="HIBADH-like_NADP-bd"/>
</dbReference>